<comment type="catalytic activity">
    <reaction evidence="15">
        <text>a 1,2-diacyl-sn-glycerol + ATP = a 1,2-diacyl-sn-glycero-3-phosphate + ADP + H(+)</text>
        <dbReference type="Rhea" id="RHEA:10272"/>
        <dbReference type="ChEBI" id="CHEBI:15378"/>
        <dbReference type="ChEBI" id="CHEBI:17815"/>
        <dbReference type="ChEBI" id="CHEBI:30616"/>
        <dbReference type="ChEBI" id="CHEBI:58608"/>
        <dbReference type="ChEBI" id="CHEBI:456216"/>
        <dbReference type="EC" id="2.7.1.107"/>
    </reaction>
    <physiologicalReaction direction="left-to-right" evidence="15">
        <dbReference type="Rhea" id="RHEA:10273"/>
    </physiologicalReaction>
</comment>
<evidence type="ECO:0000256" key="3">
    <source>
        <dbReference type="ARBA" id="ARBA00004637"/>
    </source>
</evidence>
<keyword evidence="8 31" id="KW-0418">Kinase</keyword>
<comment type="catalytic activity">
    <reaction evidence="19">
        <text>2-(5Z,8Z,11Z,14Z-eicosatetraenoyl)-glycerol + ATP = 2-(5Z,8Z,11Z,14Z-eicosatetraenoyl)-sn-glycero-3-phosphate + ADP + H(+)</text>
        <dbReference type="Rhea" id="RHEA:43316"/>
        <dbReference type="ChEBI" id="CHEBI:15378"/>
        <dbReference type="ChEBI" id="CHEBI:30616"/>
        <dbReference type="ChEBI" id="CHEBI:52392"/>
        <dbReference type="ChEBI" id="CHEBI:78209"/>
        <dbReference type="ChEBI" id="CHEBI:456216"/>
    </reaction>
    <physiologicalReaction direction="left-to-right" evidence="19">
        <dbReference type="Rhea" id="RHEA:43317"/>
    </physiologicalReaction>
</comment>
<evidence type="ECO:0000256" key="2">
    <source>
        <dbReference type="ARBA" id="ARBA00004569"/>
    </source>
</evidence>
<evidence type="ECO:0000256" key="17">
    <source>
        <dbReference type="ARBA" id="ARBA00024505"/>
    </source>
</evidence>
<evidence type="ECO:0000256" key="6">
    <source>
        <dbReference type="ARBA" id="ARBA00022679"/>
    </source>
</evidence>
<accession>A0A2J7PMV4</accession>
<evidence type="ECO:0000256" key="5">
    <source>
        <dbReference type="ARBA" id="ARBA00012133"/>
    </source>
</evidence>
<gene>
    <name evidence="31" type="primary">agk_2</name>
    <name evidence="31" type="ORF">B7P43_G07390</name>
</gene>
<comment type="pathway">
    <text evidence="4">Lipid metabolism; glycerolipid metabolism.</text>
</comment>
<feature type="domain" description="DAGKc" evidence="30">
    <location>
        <begin position="61"/>
        <end position="205"/>
    </location>
</feature>
<evidence type="ECO:0000256" key="7">
    <source>
        <dbReference type="ARBA" id="ARBA00022741"/>
    </source>
</evidence>
<evidence type="ECO:0000256" key="1">
    <source>
        <dbReference type="ARBA" id="ARBA00001946"/>
    </source>
</evidence>
<dbReference type="Gene3D" id="3.40.50.10330">
    <property type="entry name" value="Probable inorganic polyphosphate/atp-NAD kinase, domain 1"/>
    <property type="match status" value="1"/>
</dbReference>
<comment type="catalytic activity">
    <reaction evidence="18">
        <text>a 1-acyl-sn-glycerol + ATP = a 1-acyl-sn-glycero-3-phosphate + ADP + H(+)</text>
        <dbReference type="Rhea" id="RHEA:33747"/>
        <dbReference type="ChEBI" id="CHEBI:15378"/>
        <dbReference type="ChEBI" id="CHEBI:30616"/>
        <dbReference type="ChEBI" id="CHEBI:57970"/>
        <dbReference type="ChEBI" id="CHEBI:64683"/>
        <dbReference type="ChEBI" id="CHEBI:456216"/>
    </reaction>
    <physiologicalReaction direction="left-to-right" evidence="18">
        <dbReference type="Rhea" id="RHEA:33748"/>
    </physiologicalReaction>
</comment>
<evidence type="ECO:0000256" key="10">
    <source>
        <dbReference type="ARBA" id="ARBA00022840"/>
    </source>
</evidence>
<evidence type="ECO:0000256" key="22">
    <source>
        <dbReference type="ARBA" id="ARBA00026096"/>
    </source>
</evidence>
<dbReference type="GO" id="GO:0004143">
    <property type="term" value="F:ATP-dependent diacylglycerol kinase activity"/>
    <property type="evidence" value="ECO:0007669"/>
    <property type="project" value="UniProtKB-EC"/>
</dbReference>
<dbReference type="GO" id="GO:0001729">
    <property type="term" value="F:ceramide kinase activity"/>
    <property type="evidence" value="ECO:0007669"/>
    <property type="project" value="UniProtKB-EC"/>
</dbReference>
<keyword evidence="12" id="KW-0496">Mitochondrion</keyword>
<evidence type="ECO:0000256" key="20">
    <source>
        <dbReference type="ARBA" id="ARBA00024636"/>
    </source>
</evidence>
<evidence type="ECO:0000313" key="32">
    <source>
        <dbReference type="Proteomes" id="UP000235965"/>
    </source>
</evidence>
<dbReference type="GO" id="GO:0047620">
    <property type="term" value="F:acylglycerol kinase activity"/>
    <property type="evidence" value="ECO:0007669"/>
    <property type="project" value="UniProtKB-EC"/>
</dbReference>
<evidence type="ECO:0000256" key="28">
    <source>
        <dbReference type="ARBA" id="ARBA00048663"/>
    </source>
</evidence>
<evidence type="ECO:0000256" key="27">
    <source>
        <dbReference type="ARBA" id="ARBA00048034"/>
    </source>
</evidence>
<evidence type="ECO:0000256" key="25">
    <source>
        <dbReference type="ARBA" id="ARBA00030553"/>
    </source>
</evidence>
<dbReference type="EMBL" id="NEVH01023960">
    <property type="protein sequence ID" value="PNF17671.1"/>
    <property type="molecule type" value="Genomic_DNA"/>
</dbReference>
<comment type="catalytic activity">
    <reaction evidence="26">
        <text>a 2-acylglycerol + ATP = a 2-acyl-sn-glycerol 3-phosphate + ADP + H(+)</text>
        <dbReference type="Rhea" id="RHEA:39847"/>
        <dbReference type="ChEBI" id="CHEBI:15378"/>
        <dbReference type="ChEBI" id="CHEBI:17389"/>
        <dbReference type="ChEBI" id="CHEBI:30616"/>
        <dbReference type="ChEBI" id="CHEBI:64982"/>
        <dbReference type="ChEBI" id="CHEBI:456216"/>
    </reaction>
    <physiologicalReaction direction="left-to-right" evidence="26">
        <dbReference type="Rhea" id="RHEA:39848"/>
    </physiologicalReaction>
</comment>
<dbReference type="PROSITE" id="PS50146">
    <property type="entry name" value="DAGK"/>
    <property type="match status" value="1"/>
</dbReference>
<comment type="similarity">
    <text evidence="21">Belongs to the AGK family.</text>
</comment>
<dbReference type="InterPro" id="IPR001206">
    <property type="entry name" value="Diacylglycerol_kinase_cat_dom"/>
</dbReference>
<keyword evidence="11" id="KW-0443">Lipid metabolism</keyword>
<evidence type="ECO:0000256" key="24">
    <source>
        <dbReference type="ARBA" id="ARBA00026142"/>
    </source>
</evidence>
<reference evidence="31 32" key="1">
    <citation type="submission" date="2017-12" db="EMBL/GenBank/DDBJ databases">
        <title>Hemimetabolous genomes reveal molecular basis of termite eusociality.</title>
        <authorList>
            <person name="Harrison M.C."/>
            <person name="Jongepier E."/>
            <person name="Robertson H.M."/>
            <person name="Arning N."/>
            <person name="Bitard-Feildel T."/>
            <person name="Chao H."/>
            <person name="Childers C.P."/>
            <person name="Dinh H."/>
            <person name="Doddapaneni H."/>
            <person name="Dugan S."/>
            <person name="Gowin J."/>
            <person name="Greiner C."/>
            <person name="Han Y."/>
            <person name="Hu H."/>
            <person name="Hughes D.S.T."/>
            <person name="Huylmans A.-K."/>
            <person name="Kemena C."/>
            <person name="Kremer L.P.M."/>
            <person name="Lee S.L."/>
            <person name="Lopez-Ezquerra A."/>
            <person name="Mallet L."/>
            <person name="Monroy-Kuhn J.M."/>
            <person name="Moser A."/>
            <person name="Murali S.C."/>
            <person name="Muzny D.M."/>
            <person name="Otani S."/>
            <person name="Piulachs M.-D."/>
            <person name="Poelchau M."/>
            <person name="Qu J."/>
            <person name="Schaub F."/>
            <person name="Wada-Katsumata A."/>
            <person name="Worley K.C."/>
            <person name="Xie Q."/>
            <person name="Ylla G."/>
            <person name="Poulsen M."/>
            <person name="Gibbs R.A."/>
            <person name="Schal C."/>
            <person name="Richards S."/>
            <person name="Belles X."/>
            <person name="Korb J."/>
            <person name="Bornberg-Bauer E."/>
        </authorList>
    </citation>
    <scope>NUCLEOTIDE SEQUENCE [LARGE SCALE GENOMIC DNA]</scope>
    <source>
        <tissue evidence="31">Whole body</tissue>
    </source>
</reference>
<evidence type="ECO:0000256" key="21">
    <source>
        <dbReference type="ARBA" id="ARBA00025749"/>
    </source>
</evidence>
<dbReference type="EC" id="2.7.1.94" evidence="23"/>
<evidence type="ECO:0000256" key="26">
    <source>
        <dbReference type="ARBA" id="ARBA00044480"/>
    </source>
</evidence>
<dbReference type="InParanoid" id="A0A2J7PMV4"/>
<evidence type="ECO:0000256" key="8">
    <source>
        <dbReference type="ARBA" id="ARBA00022777"/>
    </source>
</evidence>
<dbReference type="InterPro" id="IPR045579">
    <property type="entry name" value="AGK_C"/>
</dbReference>
<comment type="catalytic activity">
    <reaction evidence="28">
        <text>a monoacylglycerol + ATP = a monoacyl-sn-glycero-3-phosphate + ADP + H(+)</text>
        <dbReference type="Rhea" id="RHEA:19293"/>
        <dbReference type="ChEBI" id="CHEBI:15378"/>
        <dbReference type="ChEBI" id="CHEBI:17408"/>
        <dbReference type="ChEBI" id="CHEBI:30616"/>
        <dbReference type="ChEBI" id="CHEBI:77589"/>
        <dbReference type="ChEBI" id="CHEBI:456216"/>
        <dbReference type="EC" id="2.7.1.94"/>
    </reaction>
    <physiologicalReaction direction="left-to-right" evidence="28">
        <dbReference type="Rhea" id="RHEA:19294"/>
    </physiologicalReaction>
</comment>
<protein>
    <recommendedName>
        <fullName evidence="24">Acylglycerol kinase, mitochondrial</fullName>
        <ecNumber evidence="5">2.7.1.107</ecNumber>
        <ecNumber evidence="22">2.7.1.138</ecNumber>
        <ecNumber evidence="23">2.7.1.94</ecNumber>
    </recommendedName>
    <alternativeName>
        <fullName evidence="25">Multiple substrate lipid kinase</fullName>
    </alternativeName>
</protein>
<comment type="caution">
    <text evidence="31">The sequence shown here is derived from an EMBL/GenBank/DDBJ whole genome shotgun (WGS) entry which is preliminary data.</text>
</comment>
<dbReference type="Pfam" id="PF19712">
    <property type="entry name" value="AGK_C"/>
    <property type="match status" value="1"/>
</dbReference>
<evidence type="ECO:0000256" key="19">
    <source>
        <dbReference type="ARBA" id="ARBA00024556"/>
    </source>
</evidence>
<evidence type="ECO:0000256" key="15">
    <source>
        <dbReference type="ARBA" id="ARBA00023411"/>
    </source>
</evidence>
<evidence type="ECO:0000256" key="16">
    <source>
        <dbReference type="ARBA" id="ARBA00024483"/>
    </source>
</evidence>
<comment type="catalytic activity">
    <reaction evidence="14">
        <text>1,2-di-(9Z-octadecenoyl)-sn-glycerol + ATP = 1,2-di-(9Z-octadecenoyl)-sn-glycero-3-phosphate + ADP + H(+)</text>
        <dbReference type="Rhea" id="RHEA:40327"/>
        <dbReference type="ChEBI" id="CHEBI:15378"/>
        <dbReference type="ChEBI" id="CHEBI:30616"/>
        <dbReference type="ChEBI" id="CHEBI:52333"/>
        <dbReference type="ChEBI" id="CHEBI:74546"/>
        <dbReference type="ChEBI" id="CHEBI:456216"/>
    </reaction>
    <physiologicalReaction direction="left-to-right" evidence="14">
        <dbReference type="Rhea" id="RHEA:40328"/>
    </physiologicalReaction>
</comment>
<evidence type="ECO:0000256" key="12">
    <source>
        <dbReference type="ARBA" id="ARBA00023128"/>
    </source>
</evidence>
<dbReference type="InterPro" id="IPR016064">
    <property type="entry name" value="NAD/diacylglycerol_kinase_sf"/>
</dbReference>
<comment type="catalytic activity">
    <reaction evidence="20">
        <text>1-hexadecanoyl-sn-glycerol + ATP = 1-hexadecanoyl-sn-glycero-3-phosphate + ADP + H(+)</text>
        <dbReference type="Rhea" id="RHEA:43308"/>
        <dbReference type="ChEBI" id="CHEBI:15378"/>
        <dbReference type="ChEBI" id="CHEBI:30616"/>
        <dbReference type="ChEBI" id="CHEBI:57518"/>
        <dbReference type="ChEBI" id="CHEBI:75542"/>
        <dbReference type="ChEBI" id="CHEBI:456216"/>
    </reaction>
    <physiologicalReaction direction="left-to-right" evidence="20">
        <dbReference type="Rhea" id="RHEA:43309"/>
    </physiologicalReaction>
</comment>
<dbReference type="Pfam" id="PF00781">
    <property type="entry name" value="DAGK_cat"/>
    <property type="match status" value="1"/>
</dbReference>
<evidence type="ECO:0000313" key="31">
    <source>
        <dbReference type="EMBL" id="PNF17671.1"/>
    </source>
</evidence>
<dbReference type="Proteomes" id="UP000235965">
    <property type="component" value="Unassembled WGS sequence"/>
</dbReference>
<evidence type="ECO:0000256" key="29">
    <source>
        <dbReference type="ARBA" id="ARBA00048876"/>
    </source>
</evidence>
<dbReference type="GO" id="GO:0046513">
    <property type="term" value="P:ceramide biosynthetic process"/>
    <property type="evidence" value="ECO:0007669"/>
    <property type="project" value="TreeGrafter"/>
</dbReference>
<dbReference type="OrthoDB" id="9979394at2759"/>
<comment type="catalytic activity">
    <reaction evidence="17">
        <text>1-(9Z-octadecenoyl)-sn-glycerol + ATP = 1-(9Z-octadecenoyl)-sn-glycero-3-phosphate + ADP + H(+)</text>
        <dbReference type="Rhea" id="RHEA:41079"/>
        <dbReference type="ChEBI" id="CHEBI:15378"/>
        <dbReference type="ChEBI" id="CHEBI:30616"/>
        <dbReference type="ChEBI" id="CHEBI:74544"/>
        <dbReference type="ChEBI" id="CHEBI:75757"/>
        <dbReference type="ChEBI" id="CHEBI:456216"/>
    </reaction>
    <physiologicalReaction direction="left-to-right" evidence="17">
        <dbReference type="Rhea" id="RHEA:41080"/>
    </physiologicalReaction>
</comment>
<evidence type="ECO:0000256" key="9">
    <source>
        <dbReference type="ARBA" id="ARBA00022792"/>
    </source>
</evidence>
<evidence type="ECO:0000259" key="30">
    <source>
        <dbReference type="PROSITE" id="PS50146"/>
    </source>
</evidence>
<dbReference type="PANTHER" id="PTHR12358">
    <property type="entry name" value="SPHINGOSINE KINASE"/>
    <property type="match status" value="1"/>
</dbReference>
<keyword evidence="10" id="KW-0067">ATP-binding</keyword>
<dbReference type="GO" id="GO:0046486">
    <property type="term" value="P:glycerolipid metabolic process"/>
    <property type="evidence" value="ECO:0007669"/>
    <property type="project" value="UniProtKB-UniPathway"/>
</dbReference>
<keyword evidence="32" id="KW-1185">Reference proteome</keyword>
<dbReference type="EC" id="2.7.1.107" evidence="5"/>
<proteinExistence type="inferred from homology"/>
<evidence type="ECO:0000256" key="4">
    <source>
        <dbReference type="ARBA" id="ARBA00005175"/>
    </source>
</evidence>
<comment type="subcellular location">
    <subcellularLocation>
        <location evidence="3">Mitochondrion inner membrane</location>
        <topology evidence="3">Peripheral membrane protein</topology>
    </subcellularLocation>
    <subcellularLocation>
        <location evidence="2">Mitochondrion intermembrane space</location>
    </subcellularLocation>
</comment>
<dbReference type="GO" id="GO:0005758">
    <property type="term" value="C:mitochondrial intermembrane space"/>
    <property type="evidence" value="ECO:0007669"/>
    <property type="project" value="UniProtKB-SubCell"/>
</dbReference>
<comment type="catalytic activity">
    <reaction evidence="16">
        <text>1-(5Z,8Z,11Z,14Z-eicosatetraenoyl)-sn-glycerol + ATP = 1-(5Z,8Z,11Z,14Z-eicosatetraenoyl)-sn-glycero-3-phosphate + ADP + H(+)</text>
        <dbReference type="Rhea" id="RHEA:43328"/>
        <dbReference type="ChEBI" id="CHEBI:15378"/>
        <dbReference type="ChEBI" id="CHEBI:30616"/>
        <dbReference type="ChEBI" id="CHEBI:34071"/>
        <dbReference type="ChEBI" id="CHEBI:74938"/>
        <dbReference type="ChEBI" id="CHEBI:456216"/>
    </reaction>
    <physiologicalReaction direction="left-to-right" evidence="16">
        <dbReference type="Rhea" id="RHEA:43329"/>
    </physiologicalReaction>
</comment>
<dbReference type="GO" id="GO:0005524">
    <property type="term" value="F:ATP binding"/>
    <property type="evidence" value="ECO:0007669"/>
    <property type="project" value="UniProtKB-KW"/>
</dbReference>
<keyword evidence="13" id="KW-0472">Membrane</keyword>
<dbReference type="GO" id="GO:0005743">
    <property type="term" value="C:mitochondrial inner membrane"/>
    <property type="evidence" value="ECO:0007669"/>
    <property type="project" value="UniProtKB-SubCell"/>
</dbReference>
<comment type="cofactor">
    <cofactor evidence="1">
        <name>Mg(2+)</name>
        <dbReference type="ChEBI" id="CHEBI:18420"/>
    </cofactor>
</comment>
<dbReference type="PANTHER" id="PTHR12358:SF31">
    <property type="entry name" value="ACYLGLYCEROL KINASE, MITOCHONDRIAL"/>
    <property type="match status" value="1"/>
</dbReference>
<dbReference type="UniPathway" id="UPA00230"/>
<name>A0A2J7PMV4_9NEOP</name>
<comment type="catalytic activity">
    <reaction evidence="27">
        <text>an N-acylsphing-4-enine + ATP = an N-acylsphing-4-enine 1-phosphate + ADP + H(+)</text>
        <dbReference type="Rhea" id="RHEA:17929"/>
        <dbReference type="ChEBI" id="CHEBI:15378"/>
        <dbReference type="ChEBI" id="CHEBI:30616"/>
        <dbReference type="ChEBI" id="CHEBI:52639"/>
        <dbReference type="ChEBI" id="CHEBI:57674"/>
        <dbReference type="ChEBI" id="CHEBI:456216"/>
        <dbReference type="EC" id="2.7.1.138"/>
    </reaction>
    <physiologicalReaction direction="left-to-right" evidence="27">
        <dbReference type="Rhea" id="RHEA:17930"/>
    </physiologicalReaction>
</comment>
<sequence>MAKVVQVLKVVRNNWKKSLFIFAVTSYSVQYGVDKYNSFQLMRGYCEEALRYGEMPVLNGSRPRQITVILNPVADKRKSRKNFDKYCAPLLHLAGISVNIIQTEFEGQARELVESLDEIVDTIVVAGGDGTVSEAVTGLLRRADGDLAVQRKFPIGILPLGRTNTVATSLFFDSAKVKMMAKATMGVIQEITKPIDVIKIEVLETEDELPGKPVYCLGGIQWGAYRDAYAKKDKYWYWGMLRSYVTYIFMGLKSEESGVSWQCKGHLSYILPCKGCSKCVQAVENDKSAHRWWHVFVQRQVTDPVSKDYSKVINEHCGSKLEQDFSTVDMSLTTANVCPNCIRDGDPHIQVAIGPPSVSFPGFVWEGWRRKYGKAPRTEQVLQARELEIRPVLKNNSENTEHWISIDNEDYEVKPIYATLLPKKVHVFYTPAESSS</sequence>
<dbReference type="SMART" id="SM00046">
    <property type="entry name" value="DAGKc"/>
    <property type="match status" value="1"/>
</dbReference>
<dbReference type="EC" id="2.7.1.138" evidence="22"/>
<dbReference type="InterPro" id="IPR017438">
    <property type="entry name" value="ATP-NAD_kinase_N"/>
</dbReference>
<keyword evidence="7" id="KW-0547">Nucleotide-binding</keyword>
<keyword evidence="6" id="KW-0808">Transferase</keyword>
<evidence type="ECO:0000256" key="11">
    <source>
        <dbReference type="ARBA" id="ARBA00023098"/>
    </source>
</evidence>
<evidence type="ECO:0000256" key="23">
    <source>
        <dbReference type="ARBA" id="ARBA00026098"/>
    </source>
</evidence>
<dbReference type="FunCoup" id="A0A2J7PMV4">
    <property type="interactions" value="909"/>
</dbReference>
<keyword evidence="9" id="KW-0999">Mitochondrion inner membrane</keyword>
<dbReference type="STRING" id="105785.A0A2J7PMV4"/>
<evidence type="ECO:0000256" key="13">
    <source>
        <dbReference type="ARBA" id="ARBA00023136"/>
    </source>
</evidence>
<evidence type="ECO:0000256" key="14">
    <source>
        <dbReference type="ARBA" id="ARBA00023371"/>
    </source>
</evidence>
<organism evidence="31 32">
    <name type="scientific">Cryptotermes secundus</name>
    <dbReference type="NCBI Taxonomy" id="105785"/>
    <lineage>
        <taxon>Eukaryota</taxon>
        <taxon>Metazoa</taxon>
        <taxon>Ecdysozoa</taxon>
        <taxon>Arthropoda</taxon>
        <taxon>Hexapoda</taxon>
        <taxon>Insecta</taxon>
        <taxon>Pterygota</taxon>
        <taxon>Neoptera</taxon>
        <taxon>Polyneoptera</taxon>
        <taxon>Dictyoptera</taxon>
        <taxon>Blattodea</taxon>
        <taxon>Blattoidea</taxon>
        <taxon>Termitoidae</taxon>
        <taxon>Kalotermitidae</taxon>
        <taxon>Cryptotermitinae</taxon>
        <taxon>Cryptotermes</taxon>
    </lineage>
</organism>
<dbReference type="EMBL" id="NEVH01023960">
    <property type="protein sequence ID" value="PNF17670.1"/>
    <property type="molecule type" value="Genomic_DNA"/>
</dbReference>
<comment type="catalytic activity">
    <reaction evidence="29">
        <text>N-(hexanoyl)sphing-4-enine + ATP = N-hexanoylsphing-4-enine 1-phosphate + ADP + H(+)</text>
        <dbReference type="Rhea" id="RHEA:43312"/>
        <dbReference type="ChEBI" id="CHEBI:15378"/>
        <dbReference type="ChEBI" id="CHEBI:30616"/>
        <dbReference type="ChEBI" id="CHEBI:63867"/>
        <dbReference type="ChEBI" id="CHEBI:82959"/>
        <dbReference type="ChEBI" id="CHEBI:456216"/>
    </reaction>
    <physiologicalReaction direction="left-to-right" evidence="29">
        <dbReference type="Rhea" id="RHEA:43313"/>
    </physiologicalReaction>
</comment>
<evidence type="ECO:0000256" key="18">
    <source>
        <dbReference type="ARBA" id="ARBA00024512"/>
    </source>
</evidence>
<dbReference type="GO" id="GO:0046512">
    <property type="term" value="P:sphingosine biosynthetic process"/>
    <property type="evidence" value="ECO:0007669"/>
    <property type="project" value="TreeGrafter"/>
</dbReference>
<dbReference type="InterPro" id="IPR050187">
    <property type="entry name" value="Lipid_Phosphate_FormReg"/>
</dbReference>
<dbReference type="AlphaFoldDB" id="A0A2J7PMV4"/>
<dbReference type="SUPFAM" id="SSF111331">
    <property type="entry name" value="NAD kinase/diacylglycerol kinase-like"/>
    <property type="match status" value="1"/>
</dbReference>